<gene>
    <name evidence="1" type="ORF">METZ01_LOCUS233903</name>
</gene>
<evidence type="ECO:0000313" key="1">
    <source>
        <dbReference type="EMBL" id="SVB81049.1"/>
    </source>
</evidence>
<name>A0A382H1H6_9ZZZZ</name>
<organism evidence="1">
    <name type="scientific">marine metagenome</name>
    <dbReference type="NCBI Taxonomy" id="408172"/>
    <lineage>
        <taxon>unclassified sequences</taxon>
        <taxon>metagenomes</taxon>
        <taxon>ecological metagenomes</taxon>
    </lineage>
</organism>
<feature type="non-terminal residue" evidence="1">
    <location>
        <position position="48"/>
    </location>
</feature>
<sequence>MSSPFAQDGALPGFYHTYEDIEAQLDAWDEEFGSTPSGSNGIIFHKEV</sequence>
<protein>
    <submittedName>
        <fullName evidence="1">Uncharacterized protein</fullName>
    </submittedName>
</protein>
<dbReference type="EMBL" id="UINC01058599">
    <property type="protein sequence ID" value="SVB81049.1"/>
    <property type="molecule type" value="Genomic_DNA"/>
</dbReference>
<proteinExistence type="predicted"/>
<accession>A0A382H1H6</accession>
<dbReference type="AlphaFoldDB" id="A0A382H1H6"/>
<reference evidence="1" key="1">
    <citation type="submission" date="2018-05" db="EMBL/GenBank/DDBJ databases">
        <authorList>
            <person name="Lanie J.A."/>
            <person name="Ng W.-L."/>
            <person name="Kazmierczak K.M."/>
            <person name="Andrzejewski T.M."/>
            <person name="Davidsen T.M."/>
            <person name="Wayne K.J."/>
            <person name="Tettelin H."/>
            <person name="Glass J.I."/>
            <person name="Rusch D."/>
            <person name="Podicherti R."/>
            <person name="Tsui H.-C.T."/>
            <person name="Winkler M.E."/>
        </authorList>
    </citation>
    <scope>NUCLEOTIDE SEQUENCE</scope>
</reference>